<protein>
    <recommendedName>
        <fullName evidence="3">F-box domain-containing protein</fullName>
    </recommendedName>
</protein>
<dbReference type="AlphaFoldDB" id="A0AAV9XNE3"/>
<dbReference type="EMBL" id="JAVHJO010000002">
    <property type="protein sequence ID" value="KAK6542729.1"/>
    <property type="molecule type" value="Genomic_DNA"/>
</dbReference>
<comment type="caution">
    <text evidence="1">The sequence shown here is derived from an EMBL/GenBank/DDBJ whole genome shotgun (WGS) entry which is preliminary data.</text>
</comment>
<keyword evidence="2" id="KW-1185">Reference proteome</keyword>
<evidence type="ECO:0000313" key="1">
    <source>
        <dbReference type="EMBL" id="KAK6542729.1"/>
    </source>
</evidence>
<reference evidence="1 2" key="1">
    <citation type="submission" date="2019-10" db="EMBL/GenBank/DDBJ databases">
        <authorList>
            <person name="Palmer J.M."/>
        </authorList>
    </citation>
    <scope>NUCLEOTIDE SEQUENCE [LARGE SCALE GENOMIC DNA]</scope>
    <source>
        <strain evidence="1 2">TWF694</strain>
    </source>
</reference>
<dbReference type="Proteomes" id="UP001365542">
    <property type="component" value="Unassembled WGS sequence"/>
</dbReference>
<evidence type="ECO:0000313" key="2">
    <source>
        <dbReference type="Proteomes" id="UP001365542"/>
    </source>
</evidence>
<name>A0AAV9XNE3_9PEZI</name>
<evidence type="ECO:0008006" key="3">
    <source>
        <dbReference type="Google" id="ProtNLM"/>
    </source>
</evidence>
<proteinExistence type="predicted"/>
<gene>
    <name evidence="1" type="ORF">TWF694_006671</name>
</gene>
<sequence length="421" mass="49405">MRTTLLSLLHAGQPILYEAIFGHLEARDALHLLSTCRQIREIKNCLFNVDTQLRRFFDKPLRFRQAMATHKLVVGGSVALKLFSRATWTPGDLDVYTRSTRAVLGLSKLLRLEGYVFEPYSWHSVTVEASIANIGTLKERLTRINQRIPEDNETEAEDLEKVYKSKDIRDVYRFRNPSTNARVEVILTIGLEISAILDGYYSTYIMNFFTYKKAYCLFPYHTITLQQGFRTTPSFNSEKISNALDKYHDRGYLLSEYGAFHMCKLSCPMRPHRRIGDRFTWTIEFPTDDILAPDDIEMPIEANTFGLRLHSSFMYANEARDFEAKDFVYVAVFSYDHKLLKHEILVDSRLDSWRHFLMEMLEKVEKQRLQYYVADPLLQEQTTLVGRDQPLDAEVIKYYNFWYDCIMPGEFLWRGQYPMLQ</sequence>
<organism evidence="1 2">
    <name type="scientific">Orbilia ellipsospora</name>
    <dbReference type="NCBI Taxonomy" id="2528407"/>
    <lineage>
        <taxon>Eukaryota</taxon>
        <taxon>Fungi</taxon>
        <taxon>Dikarya</taxon>
        <taxon>Ascomycota</taxon>
        <taxon>Pezizomycotina</taxon>
        <taxon>Orbiliomycetes</taxon>
        <taxon>Orbiliales</taxon>
        <taxon>Orbiliaceae</taxon>
        <taxon>Orbilia</taxon>
    </lineage>
</organism>
<accession>A0AAV9XNE3</accession>